<dbReference type="AlphaFoldDB" id="E2S3A1"/>
<feature type="region of interest" description="Disordered" evidence="1">
    <location>
        <begin position="1"/>
        <end position="69"/>
    </location>
</feature>
<evidence type="ECO:0000313" key="2">
    <source>
        <dbReference type="EMBL" id="EFQ80763.1"/>
    </source>
</evidence>
<dbReference type="EMBL" id="ABYQ02000007">
    <property type="protein sequence ID" value="EFQ80763.1"/>
    <property type="molecule type" value="Genomic_DNA"/>
</dbReference>
<dbReference type="Proteomes" id="UP000003020">
    <property type="component" value="Unassembled WGS sequence"/>
</dbReference>
<dbReference type="HOGENOM" id="CLU_2232077_0_0_11"/>
<dbReference type="EMBL" id="ABYQ02000006">
    <property type="protein sequence ID" value="EFQ80862.1"/>
    <property type="molecule type" value="Genomic_DNA"/>
</dbReference>
<reference evidence="3 4" key="1">
    <citation type="submission" date="2010-08" db="EMBL/GenBank/DDBJ databases">
        <authorList>
            <person name="Muzny D."/>
            <person name="Qin X."/>
            <person name="Buhay C."/>
            <person name="Dugan-Rocha S."/>
            <person name="Ding Y."/>
            <person name="Chen G."/>
            <person name="Hawes A."/>
            <person name="Holder M."/>
            <person name="Jhangiani S."/>
            <person name="Johnson A."/>
            <person name="Khan Z."/>
            <person name="Li Z."/>
            <person name="Liu W."/>
            <person name="Liu X."/>
            <person name="Perez L."/>
            <person name="Shen H."/>
            <person name="Wang Q."/>
            <person name="Watt J."/>
            <person name="Xi L."/>
            <person name="Xin Y."/>
            <person name="Zhou J."/>
            <person name="Deng J."/>
            <person name="Jiang H."/>
            <person name="Liu Y."/>
            <person name="Qu J."/>
            <person name="Song X.-Z."/>
            <person name="Zhang L."/>
            <person name="Villasana D."/>
            <person name="Johnson A."/>
            <person name="Liu J."/>
            <person name="Liyanage D."/>
            <person name="Lorensuhewa L."/>
            <person name="Robinson T."/>
            <person name="Song A."/>
            <person name="Song B.-B."/>
            <person name="Dinh H."/>
            <person name="Thornton R."/>
            <person name="Coyle M."/>
            <person name="Francisco L."/>
            <person name="Jackson L."/>
            <person name="Javaid M."/>
            <person name="Korchina V."/>
            <person name="Kovar C."/>
            <person name="Mata R."/>
            <person name="Mathew T."/>
            <person name="Ngo R."/>
            <person name="Nguyen L."/>
            <person name="Nguyen N."/>
            <person name="Okwuonu G."/>
            <person name="Ongeri F."/>
            <person name="Pham C."/>
            <person name="Simmons D."/>
            <person name="Wilczek-Boney K."/>
            <person name="Hale W."/>
            <person name="Jakkamsetti A."/>
            <person name="Pham P."/>
            <person name="Ruth R."/>
            <person name="San Lucas F."/>
            <person name="Warren J."/>
            <person name="Zhang J."/>
            <person name="Zhao Z."/>
            <person name="Zhou C."/>
            <person name="Zhu D."/>
            <person name="Lee S."/>
            <person name="Bess C."/>
            <person name="Blankenburg K."/>
            <person name="Forbes L."/>
            <person name="Fu Q."/>
            <person name="Gubbala S."/>
            <person name="Hirani K."/>
            <person name="Jayaseelan J.C."/>
            <person name="Lara F."/>
            <person name="Munidasa M."/>
            <person name="Palculict T."/>
            <person name="Patil S."/>
            <person name="Pu L.-L."/>
            <person name="Saada N."/>
            <person name="Tang L."/>
            <person name="Weissenberger G."/>
            <person name="Zhu Y."/>
            <person name="Hemphill L."/>
            <person name="Shang Y."/>
            <person name="Youmans B."/>
            <person name="Ayvaz T."/>
            <person name="Ross M."/>
            <person name="Santibanez J."/>
            <person name="Aqrawi P."/>
            <person name="Gross S."/>
            <person name="Joshi V."/>
            <person name="Fowler G."/>
            <person name="Nazareth L."/>
            <person name="Reid J."/>
            <person name="Worley K."/>
            <person name="Petrosino J."/>
            <person name="Highlander S."/>
            <person name="Gibbs R."/>
        </authorList>
    </citation>
    <scope>NUCLEOTIDE SEQUENCE [LARGE SCALE GENOMIC DNA]</scope>
    <source>
        <strain evidence="3 4">ATCC 33035</strain>
    </source>
</reference>
<feature type="compositionally biased region" description="Basic and acidic residues" evidence="1">
    <location>
        <begin position="46"/>
        <end position="55"/>
    </location>
</feature>
<evidence type="ECO:0000256" key="1">
    <source>
        <dbReference type="SAM" id="MobiDB-lite"/>
    </source>
</evidence>
<protein>
    <submittedName>
        <fullName evidence="3">Uncharacterized protein</fullName>
    </submittedName>
</protein>
<proteinExistence type="predicted"/>
<gene>
    <name evidence="3" type="ORF">HMPREF0305_11003</name>
    <name evidence="2" type="ORF">HMPREF0305_11074</name>
</gene>
<evidence type="ECO:0000313" key="4">
    <source>
        <dbReference type="Proteomes" id="UP000003020"/>
    </source>
</evidence>
<name>E2S3A1_9CORY</name>
<accession>E2S3A1</accession>
<sequence>MVPADSQQIPRARCYSGNPTTHMPLSSTTGLSPSPAGHSKPLHLTTTHEHDDGSHRKLGPTTPHTQPLPGITCTRFSLIHVRSPLLAESLLFSPPTGTEMFHFPA</sequence>
<comment type="caution">
    <text evidence="3">The sequence shown here is derived from an EMBL/GenBank/DDBJ whole genome shotgun (WGS) entry which is preliminary data.</text>
</comment>
<organism evidence="3 4">
    <name type="scientific">Corynebacterium pseudogenitalium ATCC 33035</name>
    <dbReference type="NCBI Taxonomy" id="525264"/>
    <lineage>
        <taxon>Bacteria</taxon>
        <taxon>Bacillati</taxon>
        <taxon>Actinomycetota</taxon>
        <taxon>Actinomycetes</taxon>
        <taxon>Mycobacteriales</taxon>
        <taxon>Corynebacteriaceae</taxon>
        <taxon>Corynebacterium</taxon>
    </lineage>
</organism>
<evidence type="ECO:0000313" key="3">
    <source>
        <dbReference type="EMBL" id="EFQ80862.1"/>
    </source>
</evidence>
<keyword evidence="4" id="KW-1185">Reference proteome</keyword>
<feature type="compositionally biased region" description="Low complexity" evidence="1">
    <location>
        <begin position="24"/>
        <end position="35"/>
    </location>
</feature>